<dbReference type="Gene3D" id="2.60.210.10">
    <property type="entry name" value="Apoptosis, Tumor Necrosis Factor Receptor Associated Protein 2, Chain A"/>
    <property type="match status" value="2"/>
</dbReference>
<reference evidence="2 3" key="1">
    <citation type="journal article" date="2023" name="G3 (Bethesda)">
        <title>A haplotype-resolved chromosome-scale genome for Quercus rubra L. provides insights into the genetics of adaptive traits for red oak species.</title>
        <authorList>
            <person name="Kapoor B."/>
            <person name="Jenkins J."/>
            <person name="Schmutz J."/>
            <person name="Zhebentyayeva T."/>
            <person name="Kuelheim C."/>
            <person name="Coggeshall M."/>
            <person name="Heim C."/>
            <person name="Lasky J.R."/>
            <person name="Leites L."/>
            <person name="Islam-Faridi N."/>
            <person name="Romero-Severson J."/>
            <person name="DeLeo V.L."/>
            <person name="Lucas S.M."/>
            <person name="Lazic D."/>
            <person name="Gailing O."/>
            <person name="Carlson J."/>
            <person name="Staton M."/>
        </authorList>
    </citation>
    <scope>NUCLEOTIDE SEQUENCE [LARGE SCALE GENOMIC DNA]</scope>
    <source>
        <strain evidence="2">Pseudo-F2</strain>
    </source>
</reference>
<dbReference type="SUPFAM" id="SSF49599">
    <property type="entry name" value="TRAF domain-like"/>
    <property type="match status" value="2"/>
</dbReference>
<sequence>IAVITRSKRHFTPDNFLLKIESFSLLSKSGLEYKSDIFEAGGHKWRLSLYPKGIEKSGNGHISLYLAISETGKLPLGWEVNASFKLFVFDRIRDVYLTVQDLGGGAIKRFNDTNNEWGFAKFLPLNTFNDATQGYLVNNCCIFGAEVFVHERSVKRQCLYFIEAPYNGTFTWKIARFSTLNEEYYYYQEFAVEDSKWRLKVYPKGDSWVKKKAISVYFCSCNCHLSERNVFAEFKLRIRDQIKGMHKETITEDWFSSSENRCHSEFLLLKDLNNASKGFLVNDTVIVEAEIIKMSKLK</sequence>
<proteinExistence type="predicted"/>
<dbReference type="InterPro" id="IPR002083">
    <property type="entry name" value="MATH/TRAF_dom"/>
</dbReference>
<gene>
    <name evidence="2" type="ORF">RGQ29_021592</name>
</gene>
<dbReference type="Proteomes" id="UP001324115">
    <property type="component" value="Unassembled WGS sequence"/>
</dbReference>
<name>A0AAN7FIV1_QUERU</name>
<dbReference type="PANTHER" id="PTHR46162">
    <property type="entry name" value="TRAF-LIKE FAMILY PROTEIN"/>
    <property type="match status" value="1"/>
</dbReference>
<organism evidence="2 3">
    <name type="scientific">Quercus rubra</name>
    <name type="common">Northern red oak</name>
    <name type="synonym">Quercus borealis</name>
    <dbReference type="NCBI Taxonomy" id="3512"/>
    <lineage>
        <taxon>Eukaryota</taxon>
        <taxon>Viridiplantae</taxon>
        <taxon>Streptophyta</taxon>
        <taxon>Embryophyta</taxon>
        <taxon>Tracheophyta</taxon>
        <taxon>Spermatophyta</taxon>
        <taxon>Magnoliopsida</taxon>
        <taxon>eudicotyledons</taxon>
        <taxon>Gunneridae</taxon>
        <taxon>Pentapetalae</taxon>
        <taxon>rosids</taxon>
        <taxon>fabids</taxon>
        <taxon>Fagales</taxon>
        <taxon>Fagaceae</taxon>
        <taxon>Quercus</taxon>
    </lineage>
</organism>
<keyword evidence="3" id="KW-1185">Reference proteome</keyword>
<dbReference type="EMBL" id="JAXUIC010000005">
    <property type="protein sequence ID" value="KAK4591449.1"/>
    <property type="molecule type" value="Genomic_DNA"/>
</dbReference>
<feature type="domain" description="MATH" evidence="1">
    <location>
        <begin position="13"/>
        <end position="147"/>
    </location>
</feature>
<protein>
    <recommendedName>
        <fullName evidence="1">MATH domain-containing protein</fullName>
    </recommendedName>
</protein>
<dbReference type="PROSITE" id="PS50144">
    <property type="entry name" value="MATH"/>
    <property type="match status" value="2"/>
</dbReference>
<comment type="caution">
    <text evidence="2">The sequence shown here is derived from an EMBL/GenBank/DDBJ whole genome shotgun (WGS) entry which is preliminary data.</text>
</comment>
<evidence type="ECO:0000259" key="1">
    <source>
        <dbReference type="PROSITE" id="PS50144"/>
    </source>
</evidence>
<feature type="domain" description="MATH" evidence="1">
    <location>
        <begin position="167"/>
        <end position="291"/>
    </location>
</feature>
<accession>A0AAN7FIV1</accession>
<evidence type="ECO:0000313" key="3">
    <source>
        <dbReference type="Proteomes" id="UP001324115"/>
    </source>
</evidence>
<dbReference type="AlphaFoldDB" id="A0AAN7FIV1"/>
<dbReference type="Pfam" id="PF22486">
    <property type="entry name" value="MATH_2"/>
    <property type="match status" value="2"/>
</dbReference>
<dbReference type="PANTHER" id="PTHR46162:SF40">
    <property type="entry name" value="TRAF-LIKE FAMILY PROTEIN"/>
    <property type="match status" value="1"/>
</dbReference>
<feature type="non-terminal residue" evidence="2">
    <location>
        <position position="1"/>
    </location>
</feature>
<dbReference type="SMART" id="SM00061">
    <property type="entry name" value="MATH"/>
    <property type="match status" value="2"/>
</dbReference>
<evidence type="ECO:0000313" key="2">
    <source>
        <dbReference type="EMBL" id="KAK4591449.1"/>
    </source>
</evidence>
<dbReference type="CDD" id="cd00121">
    <property type="entry name" value="MATH"/>
    <property type="match status" value="2"/>
</dbReference>
<dbReference type="InterPro" id="IPR008974">
    <property type="entry name" value="TRAF-like"/>
</dbReference>